<feature type="transmembrane region" description="Helical" evidence="6">
    <location>
        <begin position="160"/>
        <end position="182"/>
    </location>
</feature>
<feature type="transmembrane region" description="Helical" evidence="6">
    <location>
        <begin position="278"/>
        <end position="296"/>
    </location>
</feature>
<dbReference type="InterPro" id="IPR036259">
    <property type="entry name" value="MFS_trans_sf"/>
</dbReference>
<dbReference type="GO" id="GO:0022857">
    <property type="term" value="F:transmembrane transporter activity"/>
    <property type="evidence" value="ECO:0007669"/>
    <property type="project" value="InterPro"/>
</dbReference>
<proteinExistence type="predicted"/>
<dbReference type="InterPro" id="IPR005829">
    <property type="entry name" value="Sugar_transporter_CS"/>
</dbReference>
<dbReference type="InterPro" id="IPR011701">
    <property type="entry name" value="MFS"/>
</dbReference>
<feature type="region of interest" description="Disordered" evidence="5">
    <location>
        <begin position="1"/>
        <end position="27"/>
    </location>
</feature>
<keyword evidence="4 6" id="KW-0472">Membrane</keyword>
<evidence type="ECO:0000256" key="5">
    <source>
        <dbReference type="SAM" id="MobiDB-lite"/>
    </source>
</evidence>
<evidence type="ECO:0000256" key="1">
    <source>
        <dbReference type="ARBA" id="ARBA00004141"/>
    </source>
</evidence>
<feature type="domain" description="Major facilitator superfamily (MFS) profile" evidence="7">
    <location>
        <begin position="47"/>
        <end position="529"/>
    </location>
</feature>
<keyword evidence="9" id="KW-1185">Reference proteome</keyword>
<evidence type="ECO:0000313" key="8">
    <source>
        <dbReference type="EMBL" id="CAH0600182.1"/>
    </source>
</evidence>
<dbReference type="OrthoDB" id="6884957at2759"/>
<feature type="transmembrane region" description="Helical" evidence="6">
    <location>
        <begin position="189"/>
        <end position="208"/>
    </location>
</feature>
<evidence type="ECO:0000256" key="2">
    <source>
        <dbReference type="ARBA" id="ARBA00022692"/>
    </source>
</evidence>
<dbReference type="Proteomes" id="UP001154114">
    <property type="component" value="Chromosome 3"/>
</dbReference>
<dbReference type="Pfam" id="PF07690">
    <property type="entry name" value="MFS_1"/>
    <property type="match status" value="1"/>
</dbReference>
<accession>A0A9P0FV90</accession>
<dbReference type="AlphaFoldDB" id="A0A9P0FV90"/>
<protein>
    <recommendedName>
        <fullName evidence="7">Major facilitator superfamily (MFS) profile domain-containing protein</fullName>
    </recommendedName>
</protein>
<dbReference type="PROSITE" id="PS00216">
    <property type="entry name" value="SUGAR_TRANSPORT_1"/>
    <property type="match status" value="1"/>
</dbReference>
<reference evidence="8" key="1">
    <citation type="submission" date="2021-12" db="EMBL/GenBank/DDBJ databases">
        <authorList>
            <person name="King R."/>
        </authorList>
    </citation>
    <scope>NUCLEOTIDE SEQUENCE</scope>
</reference>
<feature type="transmembrane region" description="Helical" evidence="6">
    <location>
        <begin position="220"/>
        <end position="241"/>
    </location>
</feature>
<keyword evidence="2 6" id="KW-0812">Transmembrane</keyword>
<feature type="transmembrane region" description="Helical" evidence="6">
    <location>
        <begin position="419"/>
        <end position="439"/>
    </location>
</feature>
<organism evidence="8 9">
    <name type="scientific">Chrysodeixis includens</name>
    <name type="common">Soybean looper</name>
    <name type="synonym">Pseudoplusia includens</name>
    <dbReference type="NCBI Taxonomy" id="689277"/>
    <lineage>
        <taxon>Eukaryota</taxon>
        <taxon>Metazoa</taxon>
        <taxon>Ecdysozoa</taxon>
        <taxon>Arthropoda</taxon>
        <taxon>Hexapoda</taxon>
        <taxon>Insecta</taxon>
        <taxon>Pterygota</taxon>
        <taxon>Neoptera</taxon>
        <taxon>Endopterygota</taxon>
        <taxon>Lepidoptera</taxon>
        <taxon>Glossata</taxon>
        <taxon>Ditrysia</taxon>
        <taxon>Noctuoidea</taxon>
        <taxon>Noctuidae</taxon>
        <taxon>Plusiinae</taxon>
        <taxon>Chrysodeixis</taxon>
    </lineage>
</organism>
<evidence type="ECO:0000256" key="3">
    <source>
        <dbReference type="ARBA" id="ARBA00022989"/>
    </source>
</evidence>
<evidence type="ECO:0000256" key="6">
    <source>
        <dbReference type="SAM" id="Phobius"/>
    </source>
</evidence>
<keyword evidence="3 6" id="KW-1133">Transmembrane helix</keyword>
<feature type="transmembrane region" description="Helical" evidence="6">
    <location>
        <begin position="45"/>
        <end position="67"/>
    </location>
</feature>
<evidence type="ECO:0000313" key="9">
    <source>
        <dbReference type="Proteomes" id="UP001154114"/>
    </source>
</evidence>
<dbReference type="EMBL" id="LR824006">
    <property type="protein sequence ID" value="CAH0600182.1"/>
    <property type="molecule type" value="Genomic_DNA"/>
</dbReference>
<dbReference type="InterPro" id="IPR020846">
    <property type="entry name" value="MFS_dom"/>
</dbReference>
<feature type="transmembrane region" description="Helical" evidence="6">
    <location>
        <begin position="504"/>
        <end position="525"/>
    </location>
</feature>
<comment type="subcellular location">
    <subcellularLocation>
        <location evidence="1">Membrane</location>
        <topology evidence="1">Multi-pass membrane protein</topology>
    </subcellularLocation>
</comment>
<evidence type="ECO:0000259" key="7">
    <source>
        <dbReference type="PROSITE" id="PS50850"/>
    </source>
</evidence>
<feature type="transmembrane region" description="Helical" evidence="6">
    <location>
        <begin position="349"/>
        <end position="370"/>
    </location>
</feature>
<dbReference type="Gene3D" id="1.20.1250.20">
    <property type="entry name" value="MFS general substrate transporter like domains"/>
    <property type="match status" value="1"/>
</dbReference>
<gene>
    <name evidence="8" type="ORF">CINC_LOCUS9156</name>
</gene>
<feature type="transmembrane region" description="Helical" evidence="6">
    <location>
        <begin position="248"/>
        <end position="272"/>
    </location>
</feature>
<name>A0A9P0FV90_CHRIL</name>
<sequence length="571" mass="63734">MAQEMKTLSGRKEEQDPDPPMKHTESDELEDVLRHVGEFGRYQKILFLLLMPFGIFFAFVYFVQMFITLTPDTHFCAIPELAHLDLELRRNLTAPLNKKGGFDQCRTFDTNWTQVLETLTPPSPDTNTVPCPQGWVYDITDIRYHSVVTERDWVCHRAGYVPLAQAFFFIGAIAGGVFFGWLADKYGRVPALIGSNLVGGLGGIATIFTTGFIDFAICRFLVGMAFDNCFMMGYILVLEYVSPRHRTWVANLSIALFFGAGCLSLPWIALWLRDWRTLLWVTSGPMLFAILVPLIMPESARWYVSQGRVHSAVAVLKKFEKVNGTKIPEDVMDEFIMTVNKTKKSNESLWVLAKSVPLRVTMLLMFFVYMSCSVIFDGLVRMSDAFGLDFFITFTMTSATEMPSVILLAFLLDKLGRRCMTAGPMLIAGVLILTAMFVPRGVPQAGLAVFSRFCINMSYNAVIQWATELLPTGVRASGSAALHMSGYVSALLSPYIVFSERVWTLLPLLIIGVISLAGCGASLVLPETRGRPMPQTMADGEAIVRDQTLCGRKKAESTPKWENEKEKALIA</sequence>
<feature type="transmembrane region" description="Helical" evidence="6">
    <location>
        <begin position="390"/>
        <end position="412"/>
    </location>
</feature>
<evidence type="ECO:0000256" key="4">
    <source>
        <dbReference type="ARBA" id="ARBA00023136"/>
    </source>
</evidence>
<dbReference type="GO" id="GO:0016020">
    <property type="term" value="C:membrane"/>
    <property type="evidence" value="ECO:0007669"/>
    <property type="project" value="UniProtKB-SubCell"/>
</dbReference>
<dbReference type="PANTHER" id="PTHR24064">
    <property type="entry name" value="SOLUTE CARRIER FAMILY 22 MEMBER"/>
    <property type="match status" value="1"/>
</dbReference>
<dbReference type="SUPFAM" id="SSF103473">
    <property type="entry name" value="MFS general substrate transporter"/>
    <property type="match status" value="1"/>
</dbReference>
<dbReference type="PROSITE" id="PS50850">
    <property type="entry name" value="MFS"/>
    <property type="match status" value="1"/>
</dbReference>
<feature type="compositionally biased region" description="Basic and acidic residues" evidence="5">
    <location>
        <begin position="10"/>
        <end position="27"/>
    </location>
</feature>